<gene>
    <name evidence="2" type="ORF">JZO70_17155</name>
</gene>
<dbReference type="EMBL" id="JAFREM010000028">
    <property type="protein sequence ID" value="MBO1307906.1"/>
    <property type="molecule type" value="Genomic_DNA"/>
</dbReference>
<organism evidence="2 3">
    <name type="scientific">Candidatus Enterococcus moelleringii</name>
    <dbReference type="NCBI Taxonomy" id="2815325"/>
    <lineage>
        <taxon>Bacteria</taxon>
        <taxon>Bacillati</taxon>
        <taxon>Bacillota</taxon>
        <taxon>Bacilli</taxon>
        <taxon>Lactobacillales</taxon>
        <taxon>Enterococcaceae</taxon>
        <taxon>Enterococcus</taxon>
    </lineage>
</organism>
<protein>
    <recommendedName>
        <fullName evidence="1">Mor transcription activator domain-containing protein</fullName>
    </recommendedName>
</protein>
<evidence type="ECO:0000313" key="3">
    <source>
        <dbReference type="Proteomes" id="UP000664601"/>
    </source>
</evidence>
<comment type="caution">
    <text evidence="2">The sequence shown here is derived from an EMBL/GenBank/DDBJ whole genome shotgun (WGS) entry which is preliminary data.</text>
</comment>
<evidence type="ECO:0000313" key="2">
    <source>
        <dbReference type="EMBL" id="MBO1307906.1"/>
    </source>
</evidence>
<dbReference type="Pfam" id="PF08765">
    <property type="entry name" value="Mor"/>
    <property type="match status" value="1"/>
</dbReference>
<dbReference type="SUPFAM" id="SSF46689">
    <property type="entry name" value="Homeodomain-like"/>
    <property type="match status" value="1"/>
</dbReference>
<dbReference type="Gene3D" id="1.10.10.60">
    <property type="entry name" value="Homeodomain-like"/>
    <property type="match status" value="1"/>
</dbReference>
<keyword evidence="3" id="KW-1185">Reference proteome</keyword>
<accession>A0ABS3LGR7</accession>
<dbReference type="Proteomes" id="UP000664601">
    <property type="component" value="Unassembled WGS sequence"/>
</dbReference>
<proteinExistence type="predicted"/>
<dbReference type="InterPro" id="IPR014875">
    <property type="entry name" value="Mor_transcription_activator"/>
</dbReference>
<evidence type="ECO:0000259" key="1">
    <source>
        <dbReference type="Pfam" id="PF08765"/>
    </source>
</evidence>
<feature type="domain" description="Mor transcription activator" evidence="1">
    <location>
        <begin position="12"/>
        <end position="87"/>
    </location>
</feature>
<name>A0ABS3LGR7_9ENTE</name>
<dbReference type="InterPro" id="IPR009057">
    <property type="entry name" value="Homeodomain-like_sf"/>
</dbReference>
<reference evidence="2 3" key="1">
    <citation type="submission" date="2021-03" db="EMBL/GenBank/DDBJ databases">
        <title>Enterococcal diversity collection.</title>
        <authorList>
            <person name="Gilmore M.S."/>
            <person name="Schwartzman J."/>
            <person name="Van Tyne D."/>
            <person name="Martin M."/>
            <person name="Earl A.M."/>
            <person name="Manson A.L."/>
            <person name="Straub T."/>
            <person name="Salamzade R."/>
            <person name="Saavedra J."/>
            <person name="Lebreton F."/>
            <person name="Prichula J."/>
            <person name="Schaufler K."/>
            <person name="Gaca A."/>
            <person name="Sgardioli B."/>
            <person name="Wagenaar J."/>
            <person name="Strong T."/>
        </authorList>
    </citation>
    <scope>NUCLEOTIDE SEQUENCE [LARGE SCALE GENOMIC DNA]</scope>
    <source>
        <strain evidence="2 3">669A</strain>
    </source>
</reference>
<sequence>MMELDTSGWNKIYKDLQKVIGTEATLNLFNEYRGIQLNLPVRLISRSHMLDVLRSDYDGHNKQKLARTYGYSQRSIERMLREIREDQERS</sequence>